<evidence type="ECO:0000313" key="3">
    <source>
        <dbReference type="Proteomes" id="UP000623467"/>
    </source>
</evidence>
<feature type="compositionally biased region" description="Polar residues" evidence="1">
    <location>
        <begin position="243"/>
        <end position="255"/>
    </location>
</feature>
<dbReference type="EMBL" id="JACAZH010000001">
    <property type="protein sequence ID" value="KAF7378277.1"/>
    <property type="molecule type" value="Genomic_DNA"/>
</dbReference>
<protein>
    <submittedName>
        <fullName evidence="2">Uncharacterized protein</fullName>
    </submittedName>
</protein>
<feature type="region of interest" description="Disordered" evidence="1">
    <location>
        <begin position="351"/>
        <end position="371"/>
    </location>
</feature>
<sequence length="371" mass="41200">MFPIGICCSNIHAIIRRIFLNRISLALVITTRIRKFRFTPIVINIVASNPSPFPDCRVYSASASEIGKLTVQFLVLLVPCLRAIFDALSAIAILTKLNPLGELGPVGSELCQEGGPNNSALQPLLLPLDDRLPETQDLIIIFLIMAMEAVFVQVQCAPYDAEISVLSPMIRCHRSELMPGIISLHSSTHQWLRIRLVLRLLLLRITALLATRFIMHFMLRVWGEEDDEVRSFVSARRSFESTPPIYQTPRSSVTSLDPEGPHLPPGLPGSPATTLSSEGSRLPPDPDLSVLFPAWPPVTNETESYATHADPEALVNWPSVTQKKNSFTSLNALESRTPSWPPKTFEFESSYDNVDPQAVIENPQCNYPEPV</sequence>
<reference evidence="2" key="1">
    <citation type="submission" date="2020-05" db="EMBL/GenBank/DDBJ databases">
        <title>Mycena genomes resolve the evolution of fungal bioluminescence.</title>
        <authorList>
            <person name="Tsai I.J."/>
        </authorList>
    </citation>
    <scope>NUCLEOTIDE SEQUENCE</scope>
    <source>
        <strain evidence="2">160909Yilan</strain>
    </source>
</reference>
<proteinExistence type="predicted"/>
<dbReference type="OrthoDB" id="3067058at2759"/>
<gene>
    <name evidence="2" type="ORF">MSAN_00253100</name>
</gene>
<evidence type="ECO:0000256" key="1">
    <source>
        <dbReference type="SAM" id="MobiDB-lite"/>
    </source>
</evidence>
<dbReference type="AlphaFoldDB" id="A0A8H6ZJ12"/>
<accession>A0A8H6ZJ12</accession>
<organism evidence="2 3">
    <name type="scientific">Mycena sanguinolenta</name>
    <dbReference type="NCBI Taxonomy" id="230812"/>
    <lineage>
        <taxon>Eukaryota</taxon>
        <taxon>Fungi</taxon>
        <taxon>Dikarya</taxon>
        <taxon>Basidiomycota</taxon>
        <taxon>Agaricomycotina</taxon>
        <taxon>Agaricomycetes</taxon>
        <taxon>Agaricomycetidae</taxon>
        <taxon>Agaricales</taxon>
        <taxon>Marasmiineae</taxon>
        <taxon>Mycenaceae</taxon>
        <taxon>Mycena</taxon>
    </lineage>
</organism>
<feature type="region of interest" description="Disordered" evidence="1">
    <location>
        <begin position="243"/>
        <end position="283"/>
    </location>
</feature>
<dbReference type="Proteomes" id="UP000623467">
    <property type="component" value="Unassembled WGS sequence"/>
</dbReference>
<evidence type="ECO:0000313" key="2">
    <source>
        <dbReference type="EMBL" id="KAF7378277.1"/>
    </source>
</evidence>
<comment type="caution">
    <text evidence="2">The sequence shown here is derived from an EMBL/GenBank/DDBJ whole genome shotgun (WGS) entry which is preliminary data.</text>
</comment>
<keyword evidence="3" id="KW-1185">Reference proteome</keyword>
<name>A0A8H6ZJ12_9AGAR</name>